<proteinExistence type="predicted"/>
<dbReference type="Pfam" id="PF10042">
    <property type="entry name" value="DUF2278"/>
    <property type="match status" value="1"/>
</dbReference>
<evidence type="ECO:0000259" key="1">
    <source>
        <dbReference type="PROSITE" id="PS51841"/>
    </source>
</evidence>
<dbReference type="EMBL" id="JAUKUD010000007">
    <property type="protein sequence ID" value="KAK0738199.1"/>
    <property type="molecule type" value="Genomic_DNA"/>
</dbReference>
<feature type="domain" description="LTD" evidence="1">
    <location>
        <begin position="236"/>
        <end position="340"/>
    </location>
</feature>
<gene>
    <name evidence="2" type="ORF">B0T18DRAFT_334794</name>
</gene>
<accession>A0AA40EE79</accession>
<dbReference type="InterPro" id="IPR001322">
    <property type="entry name" value="Lamin_tail_dom"/>
</dbReference>
<dbReference type="AlphaFoldDB" id="A0AA40EE79"/>
<keyword evidence="3" id="KW-1185">Reference proteome</keyword>
<protein>
    <recommendedName>
        <fullName evidence="1">LTD domain-containing protein</fullName>
    </recommendedName>
</protein>
<evidence type="ECO:0000313" key="2">
    <source>
        <dbReference type="EMBL" id="KAK0738199.1"/>
    </source>
</evidence>
<evidence type="ECO:0000313" key="3">
    <source>
        <dbReference type="Proteomes" id="UP001172155"/>
    </source>
</evidence>
<dbReference type="Gene3D" id="2.60.40.1260">
    <property type="entry name" value="Lamin Tail domain"/>
    <property type="match status" value="1"/>
</dbReference>
<organism evidence="2 3">
    <name type="scientific">Schizothecium vesticola</name>
    <dbReference type="NCBI Taxonomy" id="314040"/>
    <lineage>
        <taxon>Eukaryota</taxon>
        <taxon>Fungi</taxon>
        <taxon>Dikarya</taxon>
        <taxon>Ascomycota</taxon>
        <taxon>Pezizomycotina</taxon>
        <taxon>Sordariomycetes</taxon>
        <taxon>Sordariomycetidae</taxon>
        <taxon>Sordariales</taxon>
        <taxon>Schizotheciaceae</taxon>
        <taxon>Schizothecium</taxon>
    </lineage>
</organism>
<dbReference type="InterPro" id="IPR036415">
    <property type="entry name" value="Lamin_tail_dom_sf"/>
</dbReference>
<dbReference type="Pfam" id="PF00932">
    <property type="entry name" value="LTD"/>
    <property type="match status" value="1"/>
</dbReference>
<name>A0AA40EE79_9PEZI</name>
<reference evidence="2" key="1">
    <citation type="submission" date="2023-06" db="EMBL/GenBank/DDBJ databases">
        <title>Genome-scale phylogeny and comparative genomics of the fungal order Sordariales.</title>
        <authorList>
            <consortium name="Lawrence Berkeley National Laboratory"/>
            <person name="Hensen N."/>
            <person name="Bonometti L."/>
            <person name="Westerberg I."/>
            <person name="Brannstrom I.O."/>
            <person name="Guillou S."/>
            <person name="Cros-Aarteil S."/>
            <person name="Calhoun S."/>
            <person name="Haridas S."/>
            <person name="Kuo A."/>
            <person name="Mondo S."/>
            <person name="Pangilinan J."/>
            <person name="Riley R."/>
            <person name="LaButti K."/>
            <person name="Andreopoulos B."/>
            <person name="Lipzen A."/>
            <person name="Chen C."/>
            <person name="Yanf M."/>
            <person name="Daum C."/>
            <person name="Ng V."/>
            <person name="Clum A."/>
            <person name="Steindorff A."/>
            <person name="Ohm R."/>
            <person name="Martin F."/>
            <person name="Silar P."/>
            <person name="Natvig D."/>
            <person name="Lalanne C."/>
            <person name="Gautier V."/>
            <person name="Ament-velasquez S.L."/>
            <person name="Kruys A."/>
            <person name="Hutchinson M.I."/>
            <person name="Powell A.J."/>
            <person name="Barry K."/>
            <person name="Miller A.N."/>
            <person name="Grigoriev I.V."/>
            <person name="Debuchy R."/>
            <person name="Gladieux P."/>
            <person name="Thoren M.H."/>
            <person name="Johannesson H."/>
        </authorList>
    </citation>
    <scope>NUCLEOTIDE SEQUENCE</scope>
    <source>
        <strain evidence="2">SMH3187-1</strain>
    </source>
</reference>
<dbReference type="Proteomes" id="UP001172155">
    <property type="component" value="Unassembled WGS sequence"/>
</dbReference>
<dbReference type="InterPro" id="IPR019268">
    <property type="entry name" value="DUF2278"/>
</dbReference>
<dbReference type="SUPFAM" id="SSF74853">
    <property type="entry name" value="Lamin A/C globular tail domain"/>
    <property type="match status" value="1"/>
</dbReference>
<dbReference type="PROSITE" id="PS51841">
    <property type="entry name" value="LTD"/>
    <property type="match status" value="1"/>
</dbReference>
<sequence>MVVQDYGVWKATPVRYTFEGRDQDSISPHLSLFYTDNEEGEGRAAINIKSGDRQESRLAYWTVPNFTHPITDKLSALSPGFALLADTPEQGPDGLALDFIRGNLFNRGSGRILPHDVDGPNNDILDELKPLLDRALAAKATVYIFGSAFDNGKGIHNVHQNQGNPARFSRDNGVFQDGALFLGFEDHFEAVFIGFASQAVHTEDGPGDDAGQPIPRTGYRTWANFLAPEAREADKEGAEIADSPVLIAEALVNPEGPDGQPGAAPETVTLHNRSDLNVDLDGWKIRNRAAQEQPLPAGLTLAAGKKLVVEVPKAPLSNKGGTITLLDGKGLKVHGVSYTKEQARARGGTVVWAN</sequence>
<comment type="caution">
    <text evidence="2">The sequence shown here is derived from an EMBL/GenBank/DDBJ whole genome shotgun (WGS) entry which is preliminary data.</text>
</comment>